<dbReference type="AlphaFoldDB" id="A0AA91PZS4"/>
<keyword evidence="2" id="KW-0963">Cytoplasm</keyword>
<dbReference type="InterPro" id="IPR000938">
    <property type="entry name" value="CAP-Gly_domain"/>
</dbReference>
<dbReference type="OMA" id="SEESHMF"/>
<dbReference type="SUPFAM" id="SSF74924">
    <property type="entry name" value="Cap-Gly domain"/>
    <property type="match status" value="1"/>
</dbReference>
<dbReference type="Pfam" id="PF00560">
    <property type="entry name" value="LRR_1"/>
    <property type="match status" value="1"/>
</dbReference>
<dbReference type="PROSITE" id="PS50245">
    <property type="entry name" value="CAP_GLY_2"/>
    <property type="match status" value="1"/>
</dbReference>
<gene>
    <name evidence="7" type="ORF">A9F13_09g00990</name>
</gene>
<dbReference type="KEGG" id="clus:A9F13_09g00990"/>
<evidence type="ECO:0000256" key="5">
    <source>
        <dbReference type="ARBA" id="ARBA00023186"/>
    </source>
</evidence>
<keyword evidence="5" id="KW-0143">Chaperone</keyword>
<dbReference type="Gene3D" id="3.80.10.10">
    <property type="entry name" value="Ribonuclease Inhibitor"/>
    <property type="match status" value="2"/>
</dbReference>
<sequence length="500" mass="56834">MVSKILKCGQRIRIEDDFATIKFVGHIPPWGDDVIAYGVEWDNPQRGKNDGQLEGFRYFITDVEGAGSFIKASNHKIQYPVSFLEALMNRYASEENARSLTHSIKFGSKTVENYGFEKLNTIMKDVSSLATIMLDKQNIGYCSDLPQFPGTQSLDISFNLLSQWNDVEQILQSFSNLQSLNLNGNRFLTTFELRIPHSLRDLSLAAMHLKEEQLKTLDFDGLHSLCLAGNKLTDNHCNHLILGRSLSKLDLSFNQLHALPSVVAASSVTELILADNRVNHITEKETYMSVKVLDLRNNDLSSWEDIDRLSKVFPSLEEIRIENCPIFAQLSIDEVMANLIARISNPFTSNIRKINGSSISDQEVENAELYFISKVRQGHTVITNEEQWERLIHKHHMSLERIHSSLNDSDKVLLYLKTANSSEMEVSSRVFLKSNTVLRLKGVISRQIKKPILEFHIFVSVDENQLHEPDLLRYLVDDTATLQSLGLHNGQSIFITWDLA</sequence>
<dbReference type="InterPro" id="IPR029071">
    <property type="entry name" value="Ubiquitin-like_domsf"/>
</dbReference>
<evidence type="ECO:0000256" key="4">
    <source>
        <dbReference type="ARBA" id="ARBA00022737"/>
    </source>
</evidence>
<evidence type="ECO:0000256" key="2">
    <source>
        <dbReference type="ARBA" id="ARBA00022490"/>
    </source>
</evidence>
<dbReference type="SMART" id="SM01052">
    <property type="entry name" value="CAP_GLY"/>
    <property type="match status" value="1"/>
</dbReference>
<feature type="domain" description="CAP-Gly" evidence="6">
    <location>
        <begin position="38"/>
        <end position="71"/>
    </location>
</feature>
<evidence type="ECO:0000256" key="1">
    <source>
        <dbReference type="ARBA" id="ARBA00004496"/>
    </source>
</evidence>
<dbReference type="InterPro" id="IPR032675">
    <property type="entry name" value="LRR_dom_sf"/>
</dbReference>
<dbReference type="Gene3D" id="2.30.30.190">
    <property type="entry name" value="CAP Gly-rich-like domain"/>
    <property type="match status" value="1"/>
</dbReference>
<evidence type="ECO:0000313" key="7">
    <source>
        <dbReference type="EMBL" id="OVF08172.1"/>
    </source>
</evidence>
<evidence type="ECO:0000259" key="6">
    <source>
        <dbReference type="PROSITE" id="PS50245"/>
    </source>
</evidence>
<dbReference type="SUPFAM" id="SSF54236">
    <property type="entry name" value="Ubiquitin-like"/>
    <property type="match status" value="1"/>
</dbReference>
<evidence type="ECO:0000313" key="8">
    <source>
        <dbReference type="Proteomes" id="UP000195602"/>
    </source>
</evidence>
<proteinExistence type="predicted"/>
<evidence type="ECO:0000256" key="3">
    <source>
        <dbReference type="ARBA" id="ARBA00022614"/>
    </source>
</evidence>
<dbReference type="Proteomes" id="UP000195602">
    <property type="component" value="Unassembled WGS sequence"/>
</dbReference>
<accession>A0AA91PZS4</accession>
<dbReference type="EMBL" id="LYUB02000009">
    <property type="protein sequence ID" value="OVF08172.1"/>
    <property type="molecule type" value="Genomic_DNA"/>
</dbReference>
<dbReference type="InterPro" id="IPR036859">
    <property type="entry name" value="CAP-Gly_dom_sf"/>
</dbReference>
<keyword evidence="4" id="KW-0677">Repeat</keyword>
<reference evidence="7 8" key="1">
    <citation type="submission" date="2017-04" db="EMBL/GenBank/DDBJ databases">
        <title>Draft genome of the yeast Clavispora lusitaniae type strain CBS 6936.</title>
        <authorList>
            <person name="Durrens P."/>
            <person name="Klopp C."/>
            <person name="Biteau N."/>
            <person name="Fitton-Ouhabi V."/>
            <person name="Dementhon K."/>
            <person name="Accoceberry I."/>
            <person name="Sherman D.J."/>
            <person name="Noel T."/>
        </authorList>
    </citation>
    <scope>NUCLEOTIDE SEQUENCE [LARGE SCALE GENOMIC DNA]</scope>
    <source>
        <strain evidence="7 8">CBS 6936</strain>
    </source>
</reference>
<keyword evidence="3" id="KW-0433">Leucine-rich repeat</keyword>
<dbReference type="PANTHER" id="PTHR15454:SF69">
    <property type="entry name" value="SERINE_THREONINE-PROTEIN KINASE 11-INTERACTING PROTEIN"/>
    <property type="match status" value="1"/>
</dbReference>
<comment type="caution">
    <text evidence="7">The sequence shown here is derived from an EMBL/GenBank/DDBJ whole genome shotgun (WGS) entry which is preliminary data.</text>
</comment>
<protein>
    <submittedName>
        <fullName evidence="7">Cell polarity protein</fullName>
    </submittedName>
</protein>
<name>A0AA91PZS4_CLALS</name>
<dbReference type="SUPFAM" id="SSF52058">
    <property type="entry name" value="L domain-like"/>
    <property type="match status" value="1"/>
</dbReference>
<organism evidence="7 8">
    <name type="scientific">Clavispora lusitaniae</name>
    <name type="common">Candida lusitaniae</name>
    <dbReference type="NCBI Taxonomy" id="36911"/>
    <lineage>
        <taxon>Eukaryota</taxon>
        <taxon>Fungi</taxon>
        <taxon>Dikarya</taxon>
        <taxon>Ascomycota</taxon>
        <taxon>Saccharomycotina</taxon>
        <taxon>Pichiomycetes</taxon>
        <taxon>Metschnikowiaceae</taxon>
        <taxon>Clavispora</taxon>
    </lineage>
</organism>
<comment type="subcellular location">
    <subcellularLocation>
        <location evidence="1">Cytoplasm</location>
    </subcellularLocation>
</comment>
<dbReference type="PROSITE" id="PS51450">
    <property type="entry name" value="LRR"/>
    <property type="match status" value="1"/>
</dbReference>
<dbReference type="InterPro" id="IPR001611">
    <property type="entry name" value="Leu-rich_rpt"/>
</dbReference>
<dbReference type="Pfam" id="PF01302">
    <property type="entry name" value="CAP_GLY"/>
    <property type="match status" value="1"/>
</dbReference>
<dbReference type="GO" id="GO:0005737">
    <property type="term" value="C:cytoplasm"/>
    <property type="evidence" value="ECO:0007669"/>
    <property type="project" value="UniProtKB-SubCell"/>
</dbReference>
<dbReference type="Gene3D" id="3.10.20.90">
    <property type="entry name" value="Phosphatidylinositol 3-kinase Catalytic Subunit, Chain A, domain 1"/>
    <property type="match status" value="1"/>
</dbReference>
<dbReference type="PANTHER" id="PTHR15454">
    <property type="entry name" value="NISCHARIN RELATED"/>
    <property type="match status" value="1"/>
</dbReference>